<dbReference type="PANTHER" id="PTHR24212">
    <property type="entry name" value="ZYXIN/TRIP6"/>
    <property type="match status" value="1"/>
</dbReference>
<dbReference type="PROSITE" id="PS50023">
    <property type="entry name" value="LIM_DOMAIN_2"/>
    <property type="match status" value="1"/>
</dbReference>
<dbReference type="InterPro" id="IPR001781">
    <property type="entry name" value="Znf_LIM"/>
</dbReference>
<evidence type="ECO:0000313" key="7">
    <source>
        <dbReference type="EMBL" id="GMM53412.1"/>
    </source>
</evidence>
<accession>A0AAV5RQL1</accession>
<dbReference type="PROSITE" id="PS00478">
    <property type="entry name" value="LIM_DOMAIN_1"/>
    <property type="match status" value="1"/>
</dbReference>
<evidence type="ECO:0000259" key="6">
    <source>
        <dbReference type="PROSITE" id="PS50023"/>
    </source>
</evidence>
<dbReference type="GO" id="GO:0030695">
    <property type="term" value="F:GTPase regulator activity"/>
    <property type="evidence" value="ECO:0007669"/>
    <property type="project" value="UniProtKB-ARBA"/>
</dbReference>
<keyword evidence="4 5" id="KW-0440">LIM domain</keyword>
<dbReference type="Gene3D" id="2.10.110.10">
    <property type="entry name" value="Cysteine Rich Protein"/>
    <property type="match status" value="2"/>
</dbReference>
<proteinExistence type="predicted"/>
<keyword evidence="8" id="KW-1185">Reference proteome</keyword>
<dbReference type="AlphaFoldDB" id="A0AAV5RQL1"/>
<dbReference type="CDD" id="cd08368">
    <property type="entry name" value="LIM"/>
    <property type="match status" value="1"/>
</dbReference>
<sequence>MTTDISSVHTAKARHIAFPFHARSIIKRTVVAPKRFSAQSSTAEDPEEITAPSDVFALPNATALRTNMGSIIIPAPAAAAPVAAPAAPPTLAPMRESNIFFNFERRGSASTAASPAPSALSVYITADEQSPLARLGASASARASAASPLCRKAAGAPAAVALAPLDTDTSASLSAASLSRSDDSTMVVSTPEDTGTPQGKALPVLGLTAQFLDSADSLVENTGESPAVWPTGTGPCRVCGGAVETRSAGGDRTRRAVHAAELHGQWHRGCFTCSDCAQPLSRSQPCYVHADMPYCGQHYHARNGSLCAICHTGVEGECLENHKHERFHTECLRCYVCRQTIQQQYSLINDTIAICAHHDLQALAEQGVLEF</sequence>
<dbReference type="Pfam" id="PF00412">
    <property type="entry name" value="LIM"/>
    <property type="match status" value="2"/>
</dbReference>
<dbReference type="EMBL" id="BTGD01000001">
    <property type="protein sequence ID" value="GMM53412.1"/>
    <property type="molecule type" value="Genomic_DNA"/>
</dbReference>
<name>A0AAV5RQL1_MAUHU</name>
<evidence type="ECO:0000256" key="3">
    <source>
        <dbReference type="ARBA" id="ARBA00022833"/>
    </source>
</evidence>
<evidence type="ECO:0000313" key="8">
    <source>
        <dbReference type="Proteomes" id="UP001377567"/>
    </source>
</evidence>
<evidence type="ECO:0000256" key="2">
    <source>
        <dbReference type="ARBA" id="ARBA00022737"/>
    </source>
</evidence>
<keyword evidence="2" id="KW-0677">Repeat</keyword>
<dbReference type="SMART" id="SM00132">
    <property type="entry name" value="LIM"/>
    <property type="match status" value="2"/>
</dbReference>
<evidence type="ECO:0000256" key="4">
    <source>
        <dbReference type="ARBA" id="ARBA00023038"/>
    </source>
</evidence>
<organism evidence="7 8">
    <name type="scientific">Maudiozyma humilis</name>
    <name type="common">Sour dough yeast</name>
    <name type="synonym">Kazachstania humilis</name>
    <dbReference type="NCBI Taxonomy" id="51915"/>
    <lineage>
        <taxon>Eukaryota</taxon>
        <taxon>Fungi</taxon>
        <taxon>Dikarya</taxon>
        <taxon>Ascomycota</taxon>
        <taxon>Saccharomycotina</taxon>
        <taxon>Saccharomycetes</taxon>
        <taxon>Saccharomycetales</taxon>
        <taxon>Saccharomycetaceae</taxon>
        <taxon>Maudiozyma</taxon>
    </lineage>
</organism>
<reference evidence="7 8" key="1">
    <citation type="journal article" date="2023" name="Elife">
        <title>Identification of key yeast species and microbe-microbe interactions impacting larval growth of Drosophila in the wild.</title>
        <authorList>
            <person name="Mure A."/>
            <person name="Sugiura Y."/>
            <person name="Maeda R."/>
            <person name="Honda K."/>
            <person name="Sakurai N."/>
            <person name="Takahashi Y."/>
            <person name="Watada M."/>
            <person name="Katoh T."/>
            <person name="Gotoh A."/>
            <person name="Gotoh Y."/>
            <person name="Taniguchi I."/>
            <person name="Nakamura K."/>
            <person name="Hayashi T."/>
            <person name="Katayama T."/>
            <person name="Uemura T."/>
            <person name="Hattori Y."/>
        </authorList>
    </citation>
    <scope>NUCLEOTIDE SEQUENCE [LARGE SCALE GENOMIC DNA]</scope>
    <source>
        <strain evidence="7 8">KH-74</strain>
    </source>
</reference>
<comment type="caution">
    <text evidence="7">The sequence shown here is derived from an EMBL/GenBank/DDBJ whole genome shotgun (WGS) entry which is preliminary data.</text>
</comment>
<protein>
    <recommendedName>
        <fullName evidence="6">LIM zinc-binding domain-containing protein</fullName>
    </recommendedName>
</protein>
<dbReference type="GO" id="GO:0046872">
    <property type="term" value="F:metal ion binding"/>
    <property type="evidence" value="ECO:0007669"/>
    <property type="project" value="UniProtKB-KW"/>
</dbReference>
<keyword evidence="3 5" id="KW-0862">Zinc</keyword>
<dbReference type="SUPFAM" id="SSF57716">
    <property type="entry name" value="Glucocorticoid receptor-like (DNA-binding domain)"/>
    <property type="match status" value="1"/>
</dbReference>
<evidence type="ECO:0000256" key="1">
    <source>
        <dbReference type="ARBA" id="ARBA00022723"/>
    </source>
</evidence>
<gene>
    <name evidence="7" type="ORF">DAKH74_000280</name>
</gene>
<evidence type="ECO:0000256" key="5">
    <source>
        <dbReference type="PROSITE-ProRule" id="PRU00125"/>
    </source>
</evidence>
<dbReference type="Proteomes" id="UP001377567">
    <property type="component" value="Unassembled WGS sequence"/>
</dbReference>
<dbReference type="PANTHER" id="PTHR24212:SF8">
    <property type="entry name" value="LIM ZINC FINGER DOMAIN CONTAINING PROTEIN"/>
    <property type="match status" value="1"/>
</dbReference>
<keyword evidence="1 5" id="KW-0479">Metal-binding</keyword>
<feature type="domain" description="LIM zinc-binding" evidence="6">
    <location>
        <begin position="234"/>
        <end position="305"/>
    </location>
</feature>